<dbReference type="InterPro" id="IPR011723">
    <property type="entry name" value="Znf/thioredoxin_put"/>
</dbReference>
<accession>A0A1H6QFK1</accession>
<feature type="region of interest" description="Disordered" evidence="1">
    <location>
        <begin position="187"/>
        <end position="215"/>
    </location>
</feature>
<dbReference type="Pfam" id="PF11906">
    <property type="entry name" value="DUF3426"/>
    <property type="match status" value="1"/>
</dbReference>
<keyword evidence="2" id="KW-0812">Transmembrane</keyword>
<dbReference type="OrthoDB" id="5294582at2"/>
<feature type="region of interest" description="Disordered" evidence="1">
    <location>
        <begin position="71"/>
        <end position="106"/>
    </location>
</feature>
<keyword evidence="5" id="KW-1185">Reference proteome</keyword>
<organism evidence="4 5">
    <name type="scientific">Allopseudospirillum japonicum</name>
    <dbReference type="NCBI Taxonomy" id="64971"/>
    <lineage>
        <taxon>Bacteria</taxon>
        <taxon>Pseudomonadati</taxon>
        <taxon>Pseudomonadota</taxon>
        <taxon>Gammaproteobacteria</taxon>
        <taxon>Oceanospirillales</taxon>
        <taxon>Oceanospirillaceae</taxon>
        <taxon>Allopseudospirillum</taxon>
    </lineage>
</organism>
<evidence type="ECO:0000313" key="4">
    <source>
        <dbReference type="EMBL" id="SEI42448.1"/>
    </source>
</evidence>
<feature type="compositionally biased region" description="Low complexity" evidence="1">
    <location>
        <begin position="81"/>
        <end position="102"/>
    </location>
</feature>
<reference evidence="5" key="1">
    <citation type="submission" date="2016-10" db="EMBL/GenBank/DDBJ databases">
        <authorList>
            <person name="Varghese N."/>
            <person name="Submissions S."/>
        </authorList>
    </citation>
    <scope>NUCLEOTIDE SEQUENCE [LARGE SCALE GENOMIC DNA]</scope>
    <source>
        <strain evidence="5">DSM 7165</strain>
    </source>
</reference>
<dbReference type="NCBIfam" id="TIGR02098">
    <property type="entry name" value="MJ0042_CXXC"/>
    <property type="match status" value="1"/>
</dbReference>
<feature type="region of interest" description="Disordered" evidence="1">
    <location>
        <begin position="351"/>
        <end position="373"/>
    </location>
</feature>
<keyword evidence="2" id="KW-1133">Transmembrane helix</keyword>
<feature type="transmembrane region" description="Helical" evidence="2">
    <location>
        <begin position="379"/>
        <end position="404"/>
    </location>
</feature>
<dbReference type="RefSeq" id="WP_093308320.1">
    <property type="nucleotide sequence ID" value="NZ_FNYH01000001.1"/>
</dbReference>
<proteinExistence type="predicted"/>
<evidence type="ECO:0000259" key="3">
    <source>
        <dbReference type="Pfam" id="PF13717"/>
    </source>
</evidence>
<evidence type="ECO:0000313" key="5">
    <source>
        <dbReference type="Proteomes" id="UP000242999"/>
    </source>
</evidence>
<feature type="domain" description="Zinc finger/thioredoxin putative" evidence="3">
    <location>
        <begin position="6"/>
        <end position="39"/>
    </location>
</feature>
<keyword evidence="2" id="KW-0472">Membrane</keyword>
<feature type="compositionally biased region" description="Basic residues" evidence="1">
    <location>
        <begin position="362"/>
        <end position="372"/>
    </location>
</feature>
<dbReference type="AlphaFoldDB" id="A0A1H6QFK1"/>
<dbReference type="STRING" id="64971.SAMN05421831_101457"/>
<dbReference type="InterPro" id="IPR021834">
    <property type="entry name" value="DUF3426"/>
</dbReference>
<evidence type="ECO:0000256" key="2">
    <source>
        <dbReference type="SAM" id="Phobius"/>
    </source>
</evidence>
<sequence length="521" mass="58047">MSLLLTRCPRCQASFELSEEELDSGHGAVRCGFCGQIFNAKHHLFELEHAQDQETPIPTIRTFYALPPALKQSTKQDLADPKTTPEATTPAPSVTEPAAEPATKTHDHKIVMHWLAPDPNARTEVEGYDLPDNIRANEQALDEASLDAALADESWRDLPLEEEEPQTQAPPRKTLDTSVQWAPITEQAPKPLAEDPPASLPKVSPDTYPQQESPVDSLATAIDATEVDYAAPASRQEAELTRSLAAARHQAQKPPLESAPTPEYTDLDPLFDEVPTKRSPDPLDTQNVQDYYQHVEQRAEDQSYRHPSAYRLEEEAVEEMLGSPVDEDQIAPQPLVAGRDEEGTEWEAISAQASGHNQLKTKTQRQARKRPRTKEAQPWWRTLMWPLIAGSLISLLLVFVIWFWPEPSQECQGAGCQTALVVKEVALGQHPSQDNLLLVELELQNLAERIAPAPRLEVILFNLNQRMIDTYYFAPTDYLPTHLQKFIPEHGRISLTVAVPKPSALVGSYRARLSTASIKAP</sequence>
<protein>
    <submittedName>
        <fullName evidence="4">MJ0042 family finger-like domain-containing protein</fullName>
    </submittedName>
</protein>
<dbReference type="Pfam" id="PF13717">
    <property type="entry name" value="Zn_ribbon_4"/>
    <property type="match status" value="1"/>
</dbReference>
<feature type="compositionally biased region" description="Polar residues" evidence="1">
    <location>
        <begin position="351"/>
        <end position="361"/>
    </location>
</feature>
<name>A0A1H6QFK1_9GAMM</name>
<gene>
    <name evidence="4" type="ORF">SAMN05421831_101457</name>
</gene>
<evidence type="ECO:0000256" key="1">
    <source>
        <dbReference type="SAM" id="MobiDB-lite"/>
    </source>
</evidence>
<dbReference type="EMBL" id="FNYH01000001">
    <property type="protein sequence ID" value="SEI42448.1"/>
    <property type="molecule type" value="Genomic_DNA"/>
</dbReference>
<dbReference type="Proteomes" id="UP000242999">
    <property type="component" value="Unassembled WGS sequence"/>
</dbReference>